<evidence type="ECO:0000313" key="2">
    <source>
        <dbReference type="EMBL" id="CAL1377317.1"/>
    </source>
</evidence>
<protein>
    <submittedName>
        <fullName evidence="2">Uncharacterized protein</fullName>
    </submittedName>
</protein>
<reference evidence="2 3" key="1">
    <citation type="submission" date="2024-04" db="EMBL/GenBank/DDBJ databases">
        <authorList>
            <person name="Fracassetti M."/>
        </authorList>
    </citation>
    <scope>NUCLEOTIDE SEQUENCE [LARGE SCALE GENOMIC DNA]</scope>
</reference>
<dbReference type="EMBL" id="OZ034816">
    <property type="protein sequence ID" value="CAL1377317.1"/>
    <property type="molecule type" value="Genomic_DNA"/>
</dbReference>
<dbReference type="AlphaFoldDB" id="A0AAV2DV01"/>
<keyword evidence="3" id="KW-1185">Reference proteome</keyword>
<feature type="region of interest" description="Disordered" evidence="1">
    <location>
        <begin position="224"/>
        <end position="246"/>
    </location>
</feature>
<name>A0AAV2DV01_9ROSI</name>
<sequence length="340" mass="38850">MTADAWEKGSCFTESAPAFARDATTWNRTVFGHILRKKDKVLRRLEQLELGPSDPRTANQISLVQEELELILFQEELLWYQKSRMEWIKSGDKNTAYFHARTIHRRKRNRINMLKNSEGEWVDDPATLLEMARSNFYMLYTDNDGELPPLESQFPQIAEADGWPLLPPSIRPKSKGLFNRWVLSNRRERMGLTHYFFSVPGDFGLTMNLGWISSRRGHRFRSNCAWGTGPKSSRRRGGRGLQPPLGLRSWHGGDTDLNLIVLETGPKSFRRWLLGGRENEGGGEKRGDLPGGGFSTVAGRKRTSISVRLDDIMAETPIKGQFSRRWFLDGWGNGGGRKRV</sequence>
<gene>
    <name evidence="2" type="ORF">LTRI10_LOCUS18975</name>
</gene>
<dbReference type="Proteomes" id="UP001497516">
    <property type="component" value="Chromosome 3"/>
</dbReference>
<proteinExistence type="predicted"/>
<organism evidence="2 3">
    <name type="scientific">Linum trigynum</name>
    <dbReference type="NCBI Taxonomy" id="586398"/>
    <lineage>
        <taxon>Eukaryota</taxon>
        <taxon>Viridiplantae</taxon>
        <taxon>Streptophyta</taxon>
        <taxon>Embryophyta</taxon>
        <taxon>Tracheophyta</taxon>
        <taxon>Spermatophyta</taxon>
        <taxon>Magnoliopsida</taxon>
        <taxon>eudicotyledons</taxon>
        <taxon>Gunneridae</taxon>
        <taxon>Pentapetalae</taxon>
        <taxon>rosids</taxon>
        <taxon>fabids</taxon>
        <taxon>Malpighiales</taxon>
        <taxon>Linaceae</taxon>
        <taxon>Linum</taxon>
    </lineage>
</organism>
<evidence type="ECO:0000313" key="3">
    <source>
        <dbReference type="Proteomes" id="UP001497516"/>
    </source>
</evidence>
<accession>A0AAV2DV01</accession>
<evidence type="ECO:0000256" key="1">
    <source>
        <dbReference type="SAM" id="MobiDB-lite"/>
    </source>
</evidence>